<evidence type="ECO:0000256" key="9">
    <source>
        <dbReference type="SAM" id="MobiDB-lite"/>
    </source>
</evidence>
<evidence type="ECO:0000256" key="5">
    <source>
        <dbReference type="ARBA" id="ARBA00022664"/>
    </source>
</evidence>
<dbReference type="Proteomes" id="UP001630127">
    <property type="component" value="Unassembled WGS sequence"/>
</dbReference>
<evidence type="ECO:0000259" key="13">
    <source>
        <dbReference type="PROSITE" id="PS52002"/>
    </source>
</evidence>
<evidence type="ECO:0000313" key="14">
    <source>
        <dbReference type="EMBL" id="KAL3498062.1"/>
    </source>
</evidence>
<dbReference type="InterPro" id="IPR025761">
    <property type="entry name" value="FFD_box"/>
</dbReference>
<evidence type="ECO:0000259" key="12">
    <source>
        <dbReference type="PROSITE" id="PS51536"/>
    </source>
</evidence>
<dbReference type="PROSITE" id="PS51536">
    <property type="entry name" value="TFG"/>
    <property type="match status" value="1"/>
</dbReference>
<evidence type="ECO:0000256" key="3">
    <source>
        <dbReference type="ARBA" id="ARBA00022490"/>
    </source>
</evidence>
<comment type="similarity">
    <text evidence="2">Belongs to the LSM14 family.</text>
</comment>
<dbReference type="InterPro" id="IPR010920">
    <property type="entry name" value="LSM_dom_sf"/>
</dbReference>
<dbReference type="GO" id="GO:0006397">
    <property type="term" value="P:mRNA processing"/>
    <property type="evidence" value="ECO:0007669"/>
    <property type="project" value="UniProtKB-KW"/>
</dbReference>
<feature type="domain" description="Sm" evidence="13">
    <location>
        <begin position="17"/>
        <end position="100"/>
    </location>
</feature>
<dbReference type="AlphaFoldDB" id="A0ABD2XWX5"/>
<dbReference type="PROSITE" id="PS51512">
    <property type="entry name" value="DFDF"/>
    <property type="match status" value="1"/>
</dbReference>
<evidence type="ECO:0000313" key="15">
    <source>
        <dbReference type="Proteomes" id="UP001630127"/>
    </source>
</evidence>
<dbReference type="PANTHER" id="PTHR13586">
    <property type="entry name" value="SCD6 PROTEIN-RELATED"/>
    <property type="match status" value="1"/>
</dbReference>
<accession>A0ABD2XWX5</accession>
<dbReference type="InterPro" id="IPR019050">
    <property type="entry name" value="FDF_dom"/>
</dbReference>
<dbReference type="PANTHER" id="PTHR13586:SF23">
    <property type="entry name" value="DECAPPING 5-LIKE PROTEIN-RELATED"/>
    <property type="match status" value="1"/>
</dbReference>
<feature type="domain" description="TFG box profile" evidence="12">
    <location>
        <begin position="495"/>
        <end position="515"/>
    </location>
</feature>
<feature type="short sequence motif" description="FFD box" evidence="7">
    <location>
        <begin position="473"/>
        <end position="488"/>
    </location>
</feature>
<evidence type="ECO:0000259" key="11">
    <source>
        <dbReference type="PROSITE" id="PS51513"/>
    </source>
</evidence>
<reference evidence="14 15" key="1">
    <citation type="submission" date="2024-11" db="EMBL/GenBank/DDBJ databases">
        <title>A near-complete genome assembly of Cinchona calisaya.</title>
        <authorList>
            <person name="Lian D.C."/>
            <person name="Zhao X.W."/>
            <person name="Wei L."/>
        </authorList>
    </citation>
    <scope>NUCLEOTIDE SEQUENCE [LARGE SCALE GENOMIC DNA]</scope>
    <source>
        <tissue evidence="14">Nenye</tissue>
    </source>
</reference>
<feature type="compositionally biased region" description="Low complexity" evidence="9">
    <location>
        <begin position="8"/>
        <end position="21"/>
    </location>
</feature>
<comment type="subcellular location">
    <subcellularLocation>
        <location evidence="1">Cytoplasm</location>
        <location evidence="1">P-body</location>
    </subcellularLocation>
</comment>
<dbReference type="FunFam" id="2.30.30.100:FF:000033">
    <property type="entry name" value="Trailer hitch, isoform C"/>
    <property type="match status" value="1"/>
</dbReference>
<protein>
    <submittedName>
        <fullName evidence="14">Uncharacterized protein</fullName>
    </submittedName>
</protein>
<dbReference type="PROSITE" id="PS52002">
    <property type="entry name" value="SM"/>
    <property type="match status" value="1"/>
</dbReference>
<evidence type="ECO:0000256" key="1">
    <source>
        <dbReference type="ARBA" id="ARBA00004201"/>
    </source>
</evidence>
<dbReference type="EMBL" id="JBJUIK010000017">
    <property type="protein sequence ID" value="KAL3498062.1"/>
    <property type="molecule type" value="Genomic_DNA"/>
</dbReference>
<organism evidence="14 15">
    <name type="scientific">Cinchona calisaya</name>
    <dbReference type="NCBI Taxonomy" id="153742"/>
    <lineage>
        <taxon>Eukaryota</taxon>
        <taxon>Viridiplantae</taxon>
        <taxon>Streptophyta</taxon>
        <taxon>Embryophyta</taxon>
        <taxon>Tracheophyta</taxon>
        <taxon>Spermatophyta</taxon>
        <taxon>Magnoliopsida</taxon>
        <taxon>eudicotyledons</taxon>
        <taxon>Gunneridae</taxon>
        <taxon>Pentapetalae</taxon>
        <taxon>asterids</taxon>
        <taxon>lamiids</taxon>
        <taxon>Gentianales</taxon>
        <taxon>Rubiaceae</taxon>
        <taxon>Cinchonoideae</taxon>
        <taxon>Cinchoneae</taxon>
        <taxon>Cinchona</taxon>
    </lineage>
</organism>
<dbReference type="Pfam" id="PF12701">
    <property type="entry name" value="LSM14"/>
    <property type="match status" value="1"/>
</dbReference>
<dbReference type="InterPro" id="IPR025768">
    <property type="entry name" value="TFG_box"/>
</dbReference>
<keyword evidence="15" id="KW-1185">Reference proteome</keyword>
<gene>
    <name evidence="14" type="ORF">ACH5RR_040794</name>
</gene>
<sequence length="554" mass="60266">MANECSETKTAPSMSSTSSSAADSYIGSFISLMSKYEIRYEGVLYYLNPQDSTLGLKNVKSYGTEGRKKDGPQIPPTDKVYEYILFKGSDIKDLQVKSSPPSQVEELIQNDPAVIQSQCATGASSSLKHMQVSGGFLTEFSPYVETSAPNMRSYPTVSSSQQSAYQVGARGPSQTPQSTNFSSYAMPMPWQGYSGATSANAYAQQHQNLPATSSIFTLHNGLEASPMQVCTQSPLTSSSICLPPMPSLTASNSAHPYIISSLTPEQLSMRPMNSPSLSTNSALPFPSGVMTANTPNMSSFISSAQSVNNIEAANIDKVFSDPVTIHPAQSLSSSASSVADSSFGPLLMQSPMLLTPEQLSHPRQPDIAPTEIIYPVQKDMVVFDSASSNSLSSISAPVIEAPLLTLQPPRQQFTEEFDFEAMNEKFKKDEVWGYLGKAKKRDNMESIHDYGTVYQTSGNDGDYGLATDTDSKPAYNKDEFFDSISCNTTARRGRNAPSRFSERMKLDTETFGQFQQRTPPLYGRYGAGRGIIRNPYGWGRGYNSSSQGRGAYIR</sequence>
<evidence type="ECO:0000256" key="2">
    <source>
        <dbReference type="ARBA" id="ARBA00010415"/>
    </source>
</evidence>
<dbReference type="SMART" id="SM01199">
    <property type="entry name" value="FDF"/>
    <property type="match status" value="1"/>
</dbReference>
<dbReference type="Gene3D" id="2.30.30.100">
    <property type="match status" value="1"/>
</dbReference>
<evidence type="ECO:0000259" key="10">
    <source>
        <dbReference type="PROSITE" id="PS51512"/>
    </source>
</evidence>
<feature type="region of interest" description="Disordered" evidence="9">
    <location>
        <begin position="1"/>
        <end position="21"/>
    </location>
</feature>
<dbReference type="SMART" id="SM01271">
    <property type="entry name" value="LSM14"/>
    <property type="match status" value="1"/>
</dbReference>
<comment type="caution">
    <text evidence="14">The sequence shown here is derived from an EMBL/GenBank/DDBJ whole genome shotgun (WGS) entry which is preliminary data.</text>
</comment>
<dbReference type="InterPro" id="IPR025609">
    <property type="entry name" value="Lsm14-like_N"/>
</dbReference>
<comment type="function">
    <text evidence="6">As a component of the decapping complex, involved in the degradation of mRNAs. Promotes P-body formation. Translational repressor.</text>
</comment>
<dbReference type="GO" id="GO:0000932">
    <property type="term" value="C:P-body"/>
    <property type="evidence" value="ECO:0007669"/>
    <property type="project" value="UniProtKB-SubCell"/>
</dbReference>
<evidence type="ECO:0000256" key="7">
    <source>
        <dbReference type="PROSITE-ProRule" id="PRU00846"/>
    </source>
</evidence>
<dbReference type="Pfam" id="PF09532">
    <property type="entry name" value="FDF"/>
    <property type="match status" value="1"/>
</dbReference>
<dbReference type="CDD" id="cd01736">
    <property type="entry name" value="LSm14_N"/>
    <property type="match status" value="1"/>
</dbReference>
<feature type="domain" description="FFD box profile" evidence="11">
    <location>
        <begin position="473"/>
        <end position="488"/>
    </location>
</feature>
<keyword evidence="4" id="KW-0678">Repressor</keyword>
<feature type="short sequence motif" description="TFG box" evidence="8">
    <location>
        <begin position="495"/>
        <end position="515"/>
    </location>
</feature>
<dbReference type="PROSITE" id="PS51513">
    <property type="entry name" value="FFD"/>
    <property type="match status" value="1"/>
</dbReference>
<evidence type="ECO:0000256" key="6">
    <source>
        <dbReference type="ARBA" id="ARBA00059323"/>
    </source>
</evidence>
<keyword evidence="5" id="KW-0507">mRNA processing</keyword>
<dbReference type="InterPro" id="IPR025762">
    <property type="entry name" value="DFDF"/>
</dbReference>
<feature type="domain" description="DFDF" evidence="10">
    <location>
        <begin position="405"/>
        <end position="441"/>
    </location>
</feature>
<dbReference type="InterPro" id="IPR047575">
    <property type="entry name" value="Sm"/>
</dbReference>
<dbReference type="SUPFAM" id="SSF50182">
    <property type="entry name" value="Sm-like ribonucleoproteins"/>
    <property type="match status" value="1"/>
</dbReference>
<evidence type="ECO:0000256" key="4">
    <source>
        <dbReference type="ARBA" id="ARBA00022491"/>
    </source>
</evidence>
<keyword evidence="3" id="KW-0963">Cytoplasm</keyword>
<name>A0ABD2XWX5_9GENT</name>
<evidence type="ECO:0000256" key="8">
    <source>
        <dbReference type="PROSITE-ProRule" id="PRU00869"/>
    </source>
</evidence>
<proteinExistence type="inferred from homology"/>